<dbReference type="Proteomes" id="UP000008556">
    <property type="component" value="Chromosome"/>
</dbReference>
<dbReference type="AntiFam" id="ANF00065">
    <property type="entry name" value="Translation of REP sequence"/>
</dbReference>
<dbReference type="KEGG" id="spq:SPAB_03808"/>
<sequence length="55" mass="6046">MLHQHFALFTPGNRNNQNRRPDKAKPPSGIFTNTMPDGGVNALSGLQICLTRNPT</sequence>
<evidence type="ECO:0000256" key="1">
    <source>
        <dbReference type="SAM" id="MobiDB-lite"/>
    </source>
</evidence>
<accession>A0A6C6Z5H6</accession>
<gene>
    <name evidence="2" type="ordered locus">SPAB_03808</name>
</gene>
<feature type="region of interest" description="Disordered" evidence="1">
    <location>
        <begin position="1"/>
        <end position="37"/>
    </location>
</feature>
<proteinExistence type="predicted"/>
<evidence type="ECO:0000313" key="3">
    <source>
        <dbReference type="Proteomes" id="UP000008556"/>
    </source>
</evidence>
<dbReference type="AlphaFoldDB" id="A0A6C6Z5H6"/>
<name>A0A6C6Z5H6_SALPB</name>
<reference evidence="2 3" key="1">
    <citation type="submission" date="2007-11" db="EMBL/GenBank/DDBJ databases">
        <authorList>
            <consortium name="The Salmonella enterica serovar Paratyphi B Genome Sequencing Project"/>
            <person name="McClelland M."/>
            <person name="Sanderson E.K."/>
            <person name="Porwollik S."/>
            <person name="Spieth J."/>
            <person name="Clifton W.S."/>
            <person name="Fulton R."/>
            <person name="Cordes M."/>
            <person name="Wollam A."/>
            <person name="Shah N."/>
            <person name="Pepin K."/>
            <person name="Bhonagiri V."/>
            <person name="Nash W."/>
            <person name="Johnson M."/>
            <person name="Thiruvilangam P."/>
            <person name="Wilson R."/>
        </authorList>
    </citation>
    <scope>NUCLEOTIDE SEQUENCE [LARGE SCALE GENOMIC DNA]</scope>
    <source>
        <strain evidence="3">ATCC BAA-1250 / SPB7</strain>
    </source>
</reference>
<protein>
    <submittedName>
        <fullName evidence="2">Uncharacterized protein</fullName>
    </submittedName>
</protein>
<evidence type="ECO:0000313" key="2">
    <source>
        <dbReference type="EMBL" id="ABX69140.1"/>
    </source>
</evidence>
<dbReference type="EMBL" id="CP000886">
    <property type="protein sequence ID" value="ABX69140.1"/>
    <property type="molecule type" value="Genomic_DNA"/>
</dbReference>
<organism evidence="2 3">
    <name type="scientific">Salmonella paratyphi B (strain ATCC BAA-1250 / SPB7)</name>
    <dbReference type="NCBI Taxonomy" id="1016998"/>
    <lineage>
        <taxon>Bacteria</taxon>
        <taxon>Pseudomonadati</taxon>
        <taxon>Pseudomonadota</taxon>
        <taxon>Gammaproteobacteria</taxon>
        <taxon>Enterobacterales</taxon>
        <taxon>Enterobacteriaceae</taxon>
        <taxon>Salmonella</taxon>
    </lineage>
</organism>